<protein>
    <submittedName>
        <fullName evidence="1">Uncharacterized protein</fullName>
    </submittedName>
</protein>
<gene>
    <name evidence="1" type="ORF">HMN09_00309300</name>
</gene>
<dbReference type="PANTHER" id="PTHR33129">
    <property type="entry name" value="PROTEIN KINASE DOMAIN-CONTAINING PROTEIN-RELATED"/>
    <property type="match status" value="1"/>
</dbReference>
<dbReference type="PANTHER" id="PTHR33129:SF1">
    <property type="entry name" value="ATP-BINDING PROTEIN"/>
    <property type="match status" value="1"/>
</dbReference>
<evidence type="ECO:0000313" key="2">
    <source>
        <dbReference type="Proteomes" id="UP000613580"/>
    </source>
</evidence>
<dbReference type="InterPro" id="IPR027417">
    <property type="entry name" value="P-loop_NTPase"/>
</dbReference>
<sequence>MSTAPETTPTALPAVCNALRTADSLMPGFTWMDKPKHPAVRMYAELWGDPTGPFSGEEHPRVTKYIEDLSLTDSSPSPIQTIEDLMEIDVARQPTSVHVRCIAFEKHPNLVGFHKLMKERKKWKSKTALLIRDEYRAVLDKLANPTDSEDGSLLITGSSGIGKSFCALYLAYNCLAAGQPFFFMDHTSHIVHFSKHGVQTAGSVNSLEIASARTLAIFEESFLFIDVDTWAIHPCLTLAKRAFRFSSPDGSGNPSFLKEFEASQWFMLPWAPRELLAVAQLYEMPLEDLHRRLRLYGPVPRYVFGKQSLPSTLAIENDISIALGRDLLQFQSTHRLFLVSPPLVVNEEDEQSVIARDTFAVHFVSTWIASQALSKASSHSTALKTQLTAALHQPATRHVASMLLKQLLQDEFTSDSLLE</sequence>
<comment type="caution">
    <text evidence="1">The sequence shown here is derived from an EMBL/GenBank/DDBJ whole genome shotgun (WGS) entry which is preliminary data.</text>
</comment>
<dbReference type="InterPro" id="IPR052980">
    <property type="entry name" value="Crinkler_effector"/>
</dbReference>
<reference evidence="1" key="1">
    <citation type="submission" date="2020-05" db="EMBL/GenBank/DDBJ databases">
        <title>Mycena genomes resolve the evolution of fungal bioluminescence.</title>
        <authorList>
            <person name="Tsai I.J."/>
        </authorList>
    </citation>
    <scope>NUCLEOTIDE SEQUENCE</scope>
    <source>
        <strain evidence="1">110903Hualien_Pintung</strain>
    </source>
</reference>
<name>A0A8H6TFP6_MYCCL</name>
<proteinExistence type="predicted"/>
<organism evidence="1 2">
    <name type="scientific">Mycena chlorophos</name>
    <name type="common">Agaric fungus</name>
    <name type="synonym">Agaricus chlorophos</name>
    <dbReference type="NCBI Taxonomy" id="658473"/>
    <lineage>
        <taxon>Eukaryota</taxon>
        <taxon>Fungi</taxon>
        <taxon>Dikarya</taxon>
        <taxon>Basidiomycota</taxon>
        <taxon>Agaricomycotina</taxon>
        <taxon>Agaricomycetes</taxon>
        <taxon>Agaricomycetidae</taxon>
        <taxon>Agaricales</taxon>
        <taxon>Marasmiineae</taxon>
        <taxon>Mycenaceae</taxon>
        <taxon>Mycena</taxon>
    </lineage>
</organism>
<dbReference type="EMBL" id="JACAZE010000004">
    <property type="protein sequence ID" value="KAF7318020.1"/>
    <property type="molecule type" value="Genomic_DNA"/>
</dbReference>
<evidence type="ECO:0000313" key="1">
    <source>
        <dbReference type="EMBL" id="KAF7318020.1"/>
    </source>
</evidence>
<accession>A0A8H6TFP6</accession>
<dbReference type="Proteomes" id="UP000613580">
    <property type="component" value="Unassembled WGS sequence"/>
</dbReference>
<dbReference type="OrthoDB" id="3057520at2759"/>
<keyword evidence="2" id="KW-1185">Reference proteome</keyword>
<dbReference type="SUPFAM" id="SSF52540">
    <property type="entry name" value="P-loop containing nucleoside triphosphate hydrolases"/>
    <property type="match status" value="1"/>
</dbReference>
<dbReference type="AlphaFoldDB" id="A0A8H6TFP6"/>